<dbReference type="EMBL" id="BEHT01000004">
    <property type="protein sequence ID" value="GBC97953.1"/>
    <property type="molecule type" value="Genomic_DNA"/>
</dbReference>
<dbReference type="PANTHER" id="PTHR48100">
    <property type="entry name" value="BROAD-SPECIFICITY PHOSPHATASE YOR283W-RELATED"/>
    <property type="match status" value="1"/>
</dbReference>
<dbReference type="InterPro" id="IPR029033">
    <property type="entry name" value="His_PPase_superfam"/>
</dbReference>
<dbReference type="AlphaFoldDB" id="A0A2H5X9U2"/>
<evidence type="ECO:0000256" key="1">
    <source>
        <dbReference type="PIRSR" id="PIRSR613078-1"/>
    </source>
</evidence>
<dbReference type="Proteomes" id="UP000236173">
    <property type="component" value="Unassembled WGS sequence"/>
</dbReference>
<feature type="binding site" evidence="2">
    <location>
        <begin position="10"/>
        <end position="17"/>
    </location>
    <ligand>
        <name>substrate</name>
    </ligand>
</feature>
<dbReference type="SMART" id="SM00855">
    <property type="entry name" value="PGAM"/>
    <property type="match status" value="1"/>
</dbReference>
<reference evidence="4" key="1">
    <citation type="submission" date="2017-09" db="EMBL/GenBank/DDBJ databases">
        <title>Metaegenomics of thermophilic ammonia-oxidizing enrichment culture.</title>
        <authorList>
            <person name="Kato S."/>
            <person name="Suzuki K."/>
        </authorList>
    </citation>
    <scope>NUCLEOTIDE SEQUENCE [LARGE SCALE GENOMIC DNA]</scope>
</reference>
<organism evidence="3 4">
    <name type="scientific">Candidatus Fervidibacter japonicus</name>
    <dbReference type="NCBI Taxonomy" id="2035412"/>
    <lineage>
        <taxon>Bacteria</taxon>
        <taxon>Candidatus Fervidibacterota</taxon>
        <taxon>Candidatus Fervidibacter</taxon>
    </lineage>
</organism>
<name>A0A2H5X9U2_9BACT</name>
<dbReference type="CDD" id="cd07067">
    <property type="entry name" value="HP_PGM_like"/>
    <property type="match status" value="1"/>
</dbReference>
<dbReference type="GO" id="GO:0005737">
    <property type="term" value="C:cytoplasm"/>
    <property type="evidence" value="ECO:0007669"/>
    <property type="project" value="TreeGrafter"/>
</dbReference>
<dbReference type="EC" id="3.1.3.3" evidence="3"/>
<feature type="active site" description="Proton donor/acceptor" evidence="1">
    <location>
        <position position="86"/>
    </location>
</feature>
<dbReference type="PANTHER" id="PTHR48100:SF1">
    <property type="entry name" value="HISTIDINE PHOSPHATASE FAMILY PROTEIN-RELATED"/>
    <property type="match status" value="1"/>
</dbReference>
<feature type="active site" description="Tele-phosphohistidine intermediate" evidence="1">
    <location>
        <position position="11"/>
    </location>
</feature>
<evidence type="ECO:0000313" key="3">
    <source>
        <dbReference type="EMBL" id="GBC97953.1"/>
    </source>
</evidence>
<keyword evidence="3" id="KW-0378">Hydrolase</keyword>
<dbReference type="GO" id="GO:0016791">
    <property type="term" value="F:phosphatase activity"/>
    <property type="evidence" value="ECO:0007669"/>
    <property type="project" value="TreeGrafter"/>
</dbReference>
<accession>A0A2H5X9U2</accession>
<protein>
    <submittedName>
        <fullName evidence="3">Phosphoserine phosphatase 1</fullName>
        <ecNumber evidence="3">3.1.3.3</ecNumber>
    </submittedName>
</protein>
<evidence type="ECO:0000313" key="4">
    <source>
        <dbReference type="Proteomes" id="UP000236173"/>
    </source>
</evidence>
<evidence type="ECO:0000256" key="2">
    <source>
        <dbReference type="PIRSR" id="PIRSR613078-2"/>
    </source>
</evidence>
<comment type="caution">
    <text evidence="3">The sequence shown here is derived from an EMBL/GenBank/DDBJ whole genome shotgun (WGS) entry which is preliminary data.</text>
</comment>
<dbReference type="SUPFAM" id="SSF53254">
    <property type="entry name" value="Phosphoglycerate mutase-like"/>
    <property type="match status" value="1"/>
</dbReference>
<dbReference type="Gene3D" id="3.40.50.1240">
    <property type="entry name" value="Phosphoglycerate mutase-like"/>
    <property type="match status" value="1"/>
</dbReference>
<proteinExistence type="predicted"/>
<gene>
    <name evidence="3" type="primary">pspA_1</name>
    <name evidence="3" type="ORF">HRbin17_00448</name>
</gene>
<dbReference type="InterPro" id="IPR050275">
    <property type="entry name" value="PGM_Phosphatase"/>
</dbReference>
<sequence>MPTVRLLLVRHGASIWNETEHIQGQQDVPLSDAGRRHAEALGQRLRGEPLAACFSSPLQRAIETARIVQQTAGTAVPIVPLPELMERHFGTWEGKRVAELNQDALSRWVAAFLLPAPPDGESLEQLFERVRQGIERILTETPSGTALVVGHSGSVKAALCVLLRLPLTSFARLRVDNGSLTVVEVRNGRSELVTFNDTCHLTVG</sequence>
<feature type="binding site" evidence="2">
    <location>
        <position position="60"/>
    </location>
    <ligand>
        <name>substrate</name>
    </ligand>
</feature>
<dbReference type="Pfam" id="PF00300">
    <property type="entry name" value="His_Phos_1"/>
    <property type="match status" value="1"/>
</dbReference>
<dbReference type="InterPro" id="IPR013078">
    <property type="entry name" value="His_Pase_superF_clade-1"/>
</dbReference>